<feature type="transmembrane region" description="Helical" evidence="6">
    <location>
        <begin position="173"/>
        <end position="191"/>
    </location>
</feature>
<dbReference type="InterPro" id="IPR007300">
    <property type="entry name" value="CidB/LrgB"/>
</dbReference>
<proteinExistence type="predicted"/>
<evidence type="ECO:0000256" key="3">
    <source>
        <dbReference type="ARBA" id="ARBA00022692"/>
    </source>
</evidence>
<dbReference type="PANTHER" id="PTHR30249:SF17">
    <property type="entry name" value="HOLIN-LIKE PROTEIN CIDB"/>
    <property type="match status" value="1"/>
</dbReference>
<keyword evidence="8" id="KW-1185">Reference proteome</keyword>
<dbReference type="PANTHER" id="PTHR30249">
    <property type="entry name" value="PUTATIVE SEROTONIN TRANSPORTER"/>
    <property type="match status" value="1"/>
</dbReference>
<name>A0ABS0QJL3_THEVU</name>
<gene>
    <name evidence="7" type="ORF">I8U22_11760</name>
</gene>
<feature type="transmembrane region" description="Helical" evidence="6">
    <location>
        <begin position="89"/>
        <end position="112"/>
    </location>
</feature>
<evidence type="ECO:0000256" key="2">
    <source>
        <dbReference type="ARBA" id="ARBA00022475"/>
    </source>
</evidence>
<feature type="transmembrane region" description="Helical" evidence="6">
    <location>
        <begin position="32"/>
        <end position="54"/>
    </location>
</feature>
<dbReference type="Pfam" id="PF04172">
    <property type="entry name" value="LrgB"/>
    <property type="match status" value="1"/>
</dbReference>
<feature type="transmembrane region" description="Helical" evidence="6">
    <location>
        <begin position="60"/>
        <end position="80"/>
    </location>
</feature>
<evidence type="ECO:0000313" key="7">
    <source>
        <dbReference type="EMBL" id="MBH8589483.1"/>
    </source>
</evidence>
<evidence type="ECO:0000313" key="8">
    <source>
        <dbReference type="Proteomes" id="UP000641910"/>
    </source>
</evidence>
<keyword evidence="4 6" id="KW-1133">Transmembrane helix</keyword>
<keyword evidence="5 6" id="KW-0472">Membrane</keyword>
<dbReference type="EMBL" id="JAECVU010000008">
    <property type="protein sequence ID" value="MBH8589483.1"/>
    <property type="molecule type" value="Genomic_DNA"/>
</dbReference>
<comment type="subcellular location">
    <subcellularLocation>
        <location evidence="1">Cell membrane</location>
        <topology evidence="1">Multi-pass membrane protein</topology>
    </subcellularLocation>
</comment>
<comment type="caution">
    <text evidence="7">The sequence shown here is derived from an EMBL/GenBank/DDBJ whole genome shotgun (WGS) entry which is preliminary data.</text>
</comment>
<keyword evidence="3 6" id="KW-0812">Transmembrane</keyword>
<feature type="transmembrane region" description="Helical" evidence="6">
    <location>
        <begin position="203"/>
        <end position="225"/>
    </location>
</feature>
<reference evidence="7 8" key="1">
    <citation type="submission" date="2020-12" db="EMBL/GenBank/DDBJ databases">
        <title>WGS of Thermoactinomyces spp.</title>
        <authorList>
            <person name="Cheng K."/>
        </authorList>
    </citation>
    <scope>NUCLEOTIDE SEQUENCE [LARGE SCALE GENOMIC DNA]</scope>
    <source>
        <strain evidence="8">CICC 10650\ACCC 41061</strain>
    </source>
</reference>
<accession>A0ABS0QJL3</accession>
<evidence type="ECO:0000256" key="4">
    <source>
        <dbReference type="ARBA" id="ARBA00022989"/>
    </source>
</evidence>
<dbReference type="Proteomes" id="UP000641910">
    <property type="component" value="Unassembled WGS sequence"/>
</dbReference>
<feature type="transmembrane region" description="Helical" evidence="6">
    <location>
        <begin position="6"/>
        <end position="25"/>
    </location>
</feature>
<dbReference type="RefSeq" id="WP_037993021.1">
    <property type="nucleotide sequence ID" value="NZ_CP036487.1"/>
</dbReference>
<sequence>MKEWISGGISIGVTLAVFIAMKRLYKRFPSPFLLPLLTSAVFLISLLLLFQIPYDVYMTGGRWLDGFLGPAVVAMAIPLYRHRRVVKRYLASILVSVISGCFTAVLSGYFLAEAFGVDRRLLYTLLPKSVTTPVAMDLAKLSGGIPSLAALFVIVAGLIGAVLGPYLMKWCKITHYLGIGIGFGSASHAIGTSKALEIGEKEGTASLVAMTLCAILTSLLIPVLLRFLH</sequence>
<feature type="transmembrane region" description="Helical" evidence="6">
    <location>
        <begin position="145"/>
        <end position="166"/>
    </location>
</feature>
<evidence type="ECO:0000256" key="1">
    <source>
        <dbReference type="ARBA" id="ARBA00004651"/>
    </source>
</evidence>
<evidence type="ECO:0000256" key="5">
    <source>
        <dbReference type="ARBA" id="ARBA00023136"/>
    </source>
</evidence>
<keyword evidence="2" id="KW-1003">Cell membrane</keyword>
<organism evidence="7 8">
    <name type="scientific">Thermoactinomyces vulgaris</name>
    <dbReference type="NCBI Taxonomy" id="2026"/>
    <lineage>
        <taxon>Bacteria</taxon>
        <taxon>Bacillati</taxon>
        <taxon>Bacillota</taxon>
        <taxon>Bacilli</taxon>
        <taxon>Bacillales</taxon>
        <taxon>Thermoactinomycetaceae</taxon>
        <taxon>Thermoactinomyces</taxon>
    </lineage>
</organism>
<evidence type="ECO:0000256" key="6">
    <source>
        <dbReference type="SAM" id="Phobius"/>
    </source>
</evidence>
<protein>
    <submittedName>
        <fullName evidence="7">LrgB family protein</fullName>
    </submittedName>
</protein>